<evidence type="ECO:0000313" key="2">
    <source>
        <dbReference type="EMBL" id="KAJ7742484.1"/>
    </source>
</evidence>
<evidence type="ECO:0000313" key="3">
    <source>
        <dbReference type="Proteomes" id="UP001215280"/>
    </source>
</evidence>
<feature type="region of interest" description="Disordered" evidence="1">
    <location>
        <begin position="1"/>
        <end position="23"/>
    </location>
</feature>
<dbReference type="Proteomes" id="UP001215280">
    <property type="component" value="Unassembled WGS sequence"/>
</dbReference>
<reference evidence="2" key="1">
    <citation type="submission" date="2023-03" db="EMBL/GenBank/DDBJ databases">
        <title>Massive genome expansion in bonnet fungi (Mycena s.s.) driven by repeated elements and novel gene families across ecological guilds.</title>
        <authorList>
            <consortium name="Lawrence Berkeley National Laboratory"/>
            <person name="Harder C.B."/>
            <person name="Miyauchi S."/>
            <person name="Viragh M."/>
            <person name="Kuo A."/>
            <person name="Thoen E."/>
            <person name="Andreopoulos B."/>
            <person name="Lu D."/>
            <person name="Skrede I."/>
            <person name="Drula E."/>
            <person name="Henrissat B."/>
            <person name="Morin E."/>
            <person name="Kohler A."/>
            <person name="Barry K."/>
            <person name="LaButti K."/>
            <person name="Morin E."/>
            <person name="Salamov A."/>
            <person name="Lipzen A."/>
            <person name="Mereny Z."/>
            <person name="Hegedus B."/>
            <person name="Baldrian P."/>
            <person name="Stursova M."/>
            <person name="Weitz H."/>
            <person name="Taylor A."/>
            <person name="Grigoriev I.V."/>
            <person name="Nagy L.G."/>
            <person name="Martin F."/>
            <person name="Kauserud H."/>
        </authorList>
    </citation>
    <scope>NUCLEOTIDE SEQUENCE</scope>
    <source>
        <strain evidence="2">CBHHK188m</strain>
    </source>
</reference>
<name>A0AAD7IIR3_9AGAR</name>
<keyword evidence="3" id="KW-1185">Reference proteome</keyword>
<organism evidence="2 3">
    <name type="scientific">Mycena maculata</name>
    <dbReference type="NCBI Taxonomy" id="230809"/>
    <lineage>
        <taxon>Eukaryota</taxon>
        <taxon>Fungi</taxon>
        <taxon>Dikarya</taxon>
        <taxon>Basidiomycota</taxon>
        <taxon>Agaricomycotina</taxon>
        <taxon>Agaricomycetes</taxon>
        <taxon>Agaricomycetidae</taxon>
        <taxon>Agaricales</taxon>
        <taxon>Marasmiineae</taxon>
        <taxon>Mycenaceae</taxon>
        <taxon>Mycena</taxon>
    </lineage>
</organism>
<evidence type="ECO:0000256" key="1">
    <source>
        <dbReference type="SAM" id="MobiDB-lite"/>
    </source>
</evidence>
<comment type="caution">
    <text evidence="2">The sequence shown here is derived from an EMBL/GenBank/DDBJ whole genome shotgun (WGS) entry which is preliminary data.</text>
</comment>
<sequence length="176" mass="18123">MTAHPSVAPGTEPPSVPGATPLTSSDSARAVAALNFFNALTALHQGASPATPDDTSGAPDVDMTPAPSPPVYAQAASNRTGFQTSGPWIAGNLYVVVPTSHLLPVAEAPIAEGEDSPLWYSITKGRYIGLTLSHALALSSVVGASGSHMKSYKTQIQALDVFNESLDYRLVAVIPA</sequence>
<protein>
    <submittedName>
        <fullName evidence="2">Uncharacterized protein</fullName>
    </submittedName>
</protein>
<dbReference type="AlphaFoldDB" id="A0AAD7IIR3"/>
<feature type="region of interest" description="Disordered" evidence="1">
    <location>
        <begin position="47"/>
        <end position="69"/>
    </location>
</feature>
<dbReference type="EMBL" id="JARJLG010000117">
    <property type="protein sequence ID" value="KAJ7742484.1"/>
    <property type="molecule type" value="Genomic_DNA"/>
</dbReference>
<gene>
    <name evidence="2" type="ORF">DFH07DRAFT_777719</name>
</gene>
<accession>A0AAD7IIR3</accession>
<proteinExistence type="predicted"/>